<organism evidence="2 3">
    <name type="scientific">Diacronema lutheri</name>
    <name type="common">Unicellular marine alga</name>
    <name type="synonym">Monochrysis lutheri</name>
    <dbReference type="NCBI Taxonomy" id="2081491"/>
    <lineage>
        <taxon>Eukaryota</taxon>
        <taxon>Haptista</taxon>
        <taxon>Haptophyta</taxon>
        <taxon>Pavlovophyceae</taxon>
        <taxon>Pavlovales</taxon>
        <taxon>Pavlovaceae</taxon>
        <taxon>Diacronema</taxon>
    </lineage>
</organism>
<keyword evidence="3" id="KW-1185">Reference proteome</keyword>
<keyword evidence="1" id="KW-0175">Coiled coil</keyword>
<dbReference type="OMA" id="FNLAHYE"/>
<reference evidence="2" key="1">
    <citation type="submission" date="2021-05" db="EMBL/GenBank/DDBJ databases">
        <title>The genome of the haptophyte Pavlova lutheri (Diacronema luteri, Pavlovales) - a model for lipid biosynthesis in eukaryotic algae.</title>
        <authorList>
            <person name="Hulatt C.J."/>
            <person name="Posewitz M.C."/>
        </authorList>
    </citation>
    <scope>NUCLEOTIDE SEQUENCE</scope>
    <source>
        <strain evidence="2">NIVA-4/92</strain>
    </source>
</reference>
<sequence length="326" mass="36790">MAAPLLAMCAFAARTGPSRFVGPRRITLVRFMIFRRRGLVRMVSTLTSPRSAADEILHAFKLAEVAGEEHGRRHLELWTEKVEVEKEKELEKKLAEKEKELEKKLAEKEIELVEKAKELEKLAGEKNTLVAQNKAEKLAGEKNTLAAQNETLAVEMQLMEKDQLLNKMTFNLAHYEAVLQPRILIEIALRAKYSPEDGRRFVATVAWARFYREHAVDADQLGAAAATIARNLGCPEHSNVLRGNLETLYNRLSQPLHHRKFAGFRSGLYCGGDESTVGSANAIALKLLQDDPDVKRSTVLAYDITYLDHNFQPTHIFKADNTVVRF</sequence>
<comment type="caution">
    <text evidence="2">The sequence shown here is derived from an EMBL/GenBank/DDBJ whole genome shotgun (WGS) entry which is preliminary data.</text>
</comment>
<feature type="coiled-coil region" evidence="1">
    <location>
        <begin position="80"/>
        <end position="125"/>
    </location>
</feature>
<accession>A0A8J5XVY7</accession>
<dbReference type="AlphaFoldDB" id="A0A8J5XVY7"/>
<evidence type="ECO:0000313" key="3">
    <source>
        <dbReference type="Proteomes" id="UP000751190"/>
    </source>
</evidence>
<dbReference type="Proteomes" id="UP000751190">
    <property type="component" value="Unassembled WGS sequence"/>
</dbReference>
<proteinExistence type="predicted"/>
<name>A0A8J5XVY7_DIALT</name>
<gene>
    <name evidence="2" type="ORF">KFE25_006481</name>
</gene>
<protein>
    <submittedName>
        <fullName evidence="2">Uncharacterized protein</fullName>
    </submittedName>
</protein>
<dbReference type="EMBL" id="JAGTXO010000002">
    <property type="protein sequence ID" value="KAG8470026.1"/>
    <property type="molecule type" value="Genomic_DNA"/>
</dbReference>
<dbReference type="OrthoDB" id="10625269at2759"/>
<evidence type="ECO:0000313" key="2">
    <source>
        <dbReference type="EMBL" id="KAG8470026.1"/>
    </source>
</evidence>
<evidence type="ECO:0000256" key="1">
    <source>
        <dbReference type="SAM" id="Coils"/>
    </source>
</evidence>